<evidence type="ECO:0000256" key="4">
    <source>
        <dbReference type="ARBA" id="ARBA00022729"/>
    </source>
</evidence>
<keyword evidence="3" id="KW-0813">Transport</keyword>
<dbReference type="NCBIfam" id="TIGR01728">
    <property type="entry name" value="SsuA_fam"/>
    <property type="match status" value="1"/>
</dbReference>
<reference evidence="8" key="2">
    <citation type="submission" date="2023-03" db="EMBL/GenBank/DDBJ databases">
        <title>Draft assemblies of triclosan tolerant bacteria isolated from returned activated sludge.</title>
        <authorList>
            <person name="Van Hamelsveld S."/>
        </authorList>
    </citation>
    <scope>NUCLEOTIDE SEQUENCE</scope>
    <source>
        <strain evidence="8">GW210015_S63</strain>
    </source>
</reference>
<dbReference type="Gene3D" id="3.40.190.10">
    <property type="entry name" value="Periplasmic binding protein-like II"/>
    <property type="match status" value="2"/>
</dbReference>
<dbReference type="SUPFAM" id="SSF53850">
    <property type="entry name" value="Periplasmic binding protein-like II"/>
    <property type="match status" value="1"/>
</dbReference>
<evidence type="ECO:0000256" key="1">
    <source>
        <dbReference type="ARBA" id="ARBA00004418"/>
    </source>
</evidence>
<dbReference type="Proteomes" id="UP001220662">
    <property type="component" value="Unassembled WGS sequence"/>
</dbReference>
<proteinExistence type="inferred from homology"/>
<dbReference type="PANTHER" id="PTHR30024">
    <property type="entry name" value="ALIPHATIC SULFONATES-BINDING PROTEIN-RELATED"/>
    <property type="match status" value="1"/>
</dbReference>
<keyword evidence="4 5" id="KW-0732">Signal</keyword>
<protein>
    <submittedName>
        <fullName evidence="7">ABC transporter substrate-binding protein</fullName>
    </submittedName>
</protein>
<evidence type="ECO:0000313" key="8">
    <source>
        <dbReference type="EMBL" id="MDF3841986.1"/>
    </source>
</evidence>
<name>A0A1A9KL90_9PSED</name>
<evidence type="ECO:0000313" key="9">
    <source>
        <dbReference type="Proteomes" id="UP000077748"/>
    </source>
</evidence>
<accession>A0A1A9KL90</accession>
<dbReference type="GO" id="GO:0042597">
    <property type="term" value="C:periplasmic space"/>
    <property type="evidence" value="ECO:0007669"/>
    <property type="project" value="UniProtKB-SubCell"/>
</dbReference>
<dbReference type="Pfam" id="PF09084">
    <property type="entry name" value="NMT1"/>
    <property type="match status" value="1"/>
</dbReference>
<sequence length="335" mass="35189">MQAPIASTLRRLVAATCCAVLLGGAAQAAEPKADLKPEAGTFKMGMQPWLGYGQWYVAEQAGAFKANGLDKVELVNFTEDKDMNAALASGQIDGGNLATHTAMAMVAAGLPVKIVLLLDQSTSADALIVDPSIKTLKDLKGKQVAYEEGTTSDILLHSALRKAGLSLADVQPVPMPAANAGSALIAGQVPAAVTYEPYLSAARQQNPKVNLLYKGSDDPGIISDVFVVRDEVLKQRPGQVLALLKSWEAGLKHYQAHTAEGRAAIAKGVGAEPAELQSAFDGVRFYSLGENKAELKGAFVKDSFAHIQKAASEAGIIQQPVTPEQAVDARFAEAL</sequence>
<evidence type="ECO:0000256" key="5">
    <source>
        <dbReference type="SAM" id="SignalP"/>
    </source>
</evidence>
<evidence type="ECO:0000256" key="2">
    <source>
        <dbReference type="ARBA" id="ARBA00010742"/>
    </source>
</evidence>
<dbReference type="EMBL" id="CP015878">
    <property type="protein sequence ID" value="ANI17880.1"/>
    <property type="molecule type" value="Genomic_DNA"/>
</dbReference>
<feature type="domain" description="SsuA/THI5-like" evidence="6">
    <location>
        <begin position="55"/>
        <end position="257"/>
    </location>
</feature>
<evidence type="ECO:0000256" key="3">
    <source>
        <dbReference type="ARBA" id="ARBA00022448"/>
    </source>
</evidence>
<evidence type="ECO:0000259" key="6">
    <source>
        <dbReference type="Pfam" id="PF09084"/>
    </source>
</evidence>
<organism evidence="7 9">
    <name type="scientific">Pseudomonas citronellolis</name>
    <dbReference type="NCBI Taxonomy" id="53408"/>
    <lineage>
        <taxon>Bacteria</taxon>
        <taxon>Pseudomonadati</taxon>
        <taxon>Pseudomonadota</taxon>
        <taxon>Gammaproteobacteria</taxon>
        <taxon>Pseudomonadales</taxon>
        <taxon>Pseudomonadaceae</taxon>
        <taxon>Pseudomonas</taxon>
    </lineage>
</organism>
<feature type="chain" id="PRO_5042684370" evidence="5">
    <location>
        <begin position="29"/>
        <end position="335"/>
    </location>
</feature>
<gene>
    <name evidence="7" type="ORF">A9C11_29515</name>
    <name evidence="8" type="ORF">P3W55_09705</name>
</gene>
<feature type="signal peptide" evidence="5">
    <location>
        <begin position="1"/>
        <end position="28"/>
    </location>
</feature>
<comment type="similarity">
    <text evidence="2">Belongs to the bacterial solute-binding protein SsuA/TauA family.</text>
</comment>
<dbReference type="GO" id="GO:0016020">
    <property type="term" value="C:membrane"/>
    <property type="evidence" value="ECO:0007669"/>
    <property type="project" value="InterPro"/>
</dbReference>
<reference evidence="7 9" key="1">
    <citation type="submission" date="2016-05" db="EMBL/GenBank/DDBJ databases">
        <title>Genome Sequence of Pseudomonas citronellolis Strain SJTE-3, an Estrogens and Persistent Organic Pollutants degradation strain.</title>
        <authorList>
            <person name="Liang R."/>
        </authorList>
    </citation>
    <scope>NUCLEOTIDE SEQUENCE [LARGE SCALE GENOMIC DNA]</scope>
    <source>
        <strain evidence="7 9">SJTE-3</strain>
    </source>
</reference>
<dbReference type="GO" id="GO:0042626">
    <property type="term" value="F:ATPase-coupled transmembrane transporter activity"/>
    <property type="evidence" value="ECO:0007669"/>
    <property type="project" value="InterPro"/>
</dbReference>
<comment type="subcellular location">
    <subcellularLocation>
        <location evidence="1">Periplasm</location>
    </subcellularLocation>
</comment>
<dbReference type="EMBL" id="JARJLR010000181">
    <property type="protein sequence ID" value="MDF3841986.1"/>
    <property type="molecule type" value="Genomic_DNA"/>
</dbReference>
<evidence type="ECO:0000313" key="7">
    <source>
        <dbReference type="EMBL" id="ANI17880.1"/>
    </source>
</evidence>
<dbReference type="InterPro" id="IPR010067">
    <property type="entry name" value="ABC_SsuA_sub-bd"/>
</dbReference>
<dbReference type="PANTHER" id="PTHR30024:SF47">
    <property type="entry name" value="TAURINE-BINDING PERIPLASMIC PROTEIN"/>
    <property type="match status" value="1"/>
</dbReference>
<dbReference type="AlphaFoldDB" id="A0A1A9KL90"/>
<dbReference type="RefSeq" id="WP_009613687.1">
    <property type="nucleotide sequence ID" value="NZ_BDGS01000001.1"/>
</dbReference>
<dbReference type="CDD" id="cd13563">
    <property type="entry name" value="PBP2_SsuA_like_6"/>
    <property type="match status" value="1"/>
</dbReference>
<dbReference type="InterPro" id="IPR015168">
    <property type="entry name" value="SsuA/THI5"/>
</dbReference>
<dbReference type="Proteomes" id="UP000077748">
    <property type="component" value="Chromosome"/>
</dbReference>